<dbReference type="PANTHER" id="PTHR45763">
    <property type="entry name" value="HYDROLASE, ALPHA/BETA FOLD FAMILY PROTEIN, EXPRESSED-RELATED"/>
    <property type="match status" value="1"/>
</dbReference>
<gene>
    <name evidence="2" type="ORF">CKO40_18165</name>
</gene>
<dbReference type="SUPFAM" id="SSF53474">
    <property type="entry name" value="alpha/beta-Hydrolases"/>
    <property type="match status" value="1"/>
</dbReference>
<sequence>MALAANQRRAPGTEPELVTTGSGRRIAFSRFGAEDGYPALYAHGFPSSRQEARLMHEAARELGVRLISIDRPGYGDSDPAPDRCIIDWPDDVAALADALELKRFALIGVSGGGPYMLACAWRLSQCEAHPLHGRVSACLLVCPLGAIYRTEQLNQMHWAIRLNLGVGKQPQWLADLLFGAPTTALFARWPALVENSRSLAAPLADRQVLSDPKVRAILNRTIADAMRNGASGARRDLRLYTHDWGMRLEEIEFPVRIWHGQADGTVPIEHARWYAKQIPAASLTERPGEGHYSIQVCYCRQMLAELVESSRA</sequence>
<feature type="domain" description="AB hydrolase-1" evidence="1">
    <location>
        <begin position="40"/>
        <end position="293"/>
    </location>
</feature>
<proteinExistence type="predicted"/>
<dbReference type="PANTHER" id="PTHR45763:SF46">
    <property type="entry name" value="AB HYDROLASE-1 DOMAIN-CONTAINING PROTEIN"/>
    <property type="match status" value="1"/>
</dbReference>
<organism evidence="2 3">
    <name type="scientific">Halochromatium glycolicum</name>
    <dbReference type="NCBI Taxonomy" id="85075"/>
    <lineage>
        <taxon>Bacteria</taxon>
        <taxon>Pseudomonadati</taxon>
        <taxon>Pseudomonadota</taxon>
        <taxon>Gammaproteobacteria</taxon>
        <taxon>Chromatiales</taxon>
        <taxon>Chromatiaceae</taxon>
        <taxon>Halochromatium</taxon>
    </lineage>
</organism>
<dbReference type="AlphaFoldDB" id="A0AAJ0U739"/>
<evidence type="ECO:0000313" key="3">
    <source>
        <dbReference type="Proteomes" id="UP001296776"/>
    </source>
</evidence>
<reference evidence="2" key="1">
    <citation type="submission" date="2017-08" db="EMBL/GenBank/DDBJ databases">
        <authorList>
            <person name="Imhoff J.F."/>
            <person name="Rahn T."/>
            <person name="Kuenzel S."/>
            <person name="Neulinger S.C."/>
        </authorList>
    </citation>
    <scope>NUCLEOTIDE SEQUENCE</scope>
    <source>
        <strain evidence="2">DSM 11080</strain>
    </source>
</reference>
<dbReference type="InterPro" id="IPR029058">
    <property type="entry name" value="AB_hydrolase_fold"/>
</dbReference>
<evidence type="ECO:0000259" key="1">
    <source>
        <dbReference type="Pfam" id="PF00561"/>
    </source>
</evidence>
<dbReference type="Gene3D" id="3.40.50.1820">
    <property type="entry name" value="alpha/beta hydrolase"/>
    <property type="match status" value="1"/>
</dbReference>
<protein>
    <recommendedName>
        <fullName evidence="1">AB hydrolase-1 domain-containing protein</fullName>
    </recommendedName>
</protein>
<dbReference type="Pfam" id="PF00561">
    <property type="entry name" value="Abhydrolase_1"/>
    <property type="match status" value="1"/>
</dbReference>
<keyword evidence="3" id="KW-1185">Reference proteome</keyword>
<dbReference type="Proteomes" id="UP001296776">
    <property type="component" value="Unassembled WGS sequence"/>
</dbReference>
<accession>A0AAJ0U739</accession>
<name>A0AAJ0U739_9GAMM</name>
<comment type="caution">
    <text evidence="2">The sequence shown here is derived from an EMBL/GenBank/DDBJ whole genome shotgun (WGS) entry which is preliminary data.</text>
</comment>
<evidence type="ECO:0000313" key="2">
    <source>
        <dbReference type="EMBL" id="MBK1706423.1"/>
    </source>
</evidence>
<dbReference type="InterPro" id="IPR000073">
    <property type="entry name" value="AB_hydrolase_1"/>
</dbReference>
<dbReference type="EMBL" id="NRSJ01000041">
    <property type="protein sequence ID" value="MBK1706423.1"/>
    <property type="molecule type" value="Genomic_DNA"/>
</dbReference>
<reference evidence="2" key="2">
    <citation type="journal article" date="2020" name="Microorganisms">
        <title>Osmotic Adaptation and Compatible Solute Biosynthesis of Phototrophic Bacteria as Revealed from Genome Analyses.</title>
        <authorList>
            <person name="Imhoff J.F."/>
            <person name="Rahn T."/>
            <person name="Kunzel S."/>
            <person name="Keller A."/>
            <person name="Neulinger S.C."/>
        </authorList>
    </citation>
    <scope>NUCLEOTIDE SEQUENCE</scope>
    <source>
        <strain evidence="2">DSM 11080</strain>
    </source>
</reference>